<dbReference type="Proteomes" id="UP000216024">
    <property type="component" value="Unassembled WGS sequence"/>
</dbReference>
<dbReference type="InterPro" id="IPR036390">
    <property type="entry name" value="WH_DNA-bd_sf"/>
</dbReference>
<dbReference type="PROSITE" id="PS50042">
    <property type="entry name" value="CNMP_BINDING_3"/>
    <property type="match status" value="1"/>
</dbReference>
<dbReference type="Pfam" id="PF00027">
    <property type="entry name" value="cNMP_binding"/>
    <property type="match status" value="1"/>
</dbReference>
<dbReference type="GO" id="GO:0003677">
    <property type="term" value="F:DNA binding"/>
    <property type="evidence" value="ECO:0007669"/>
    <property type="project" value="UniProtKB-KW"/>
</dbReference>
<dbReference type="InterPro" id="IPR014710">
    <property type="entry name" value="RmlC-like_jellyroll"/>
</dbReference>
<proteinExistence type="predicted"/>
<dbReference type="SUPFAM" id="SSF46785">
    <property type="entry name" value="Winged helix' DNA-binding domain"/>
    <property type="match status" value="1"/>
</dbReference>
<keyword evidence="3" id="KW-0804">Transcription</keyword>
<dbReference type="InterPro" id="IPR050397">
    <property type="entry name" value="Env_Response_Regulators"/>
</dbReference>
<reference evidence="6 7" key="1">
    <citation type="submission" date="2017-06" db="EMBL/GenBank/DDBJ databases">
        <title>Draft genome sequence of anaerobic fermentative bacterium Anaeromicrobium sediminis DY2726D isolated from West Pacific Ocean sediments.</title>
        <authorList>
            <person name="Zeng X."/>
        </authorList>
    </citation>
    <scope>NUCLEOTIDE SEQUENCE [LARGE SCALE GENOMIC DNA]</scope>
    <source>
        <strain evidence="6 7">DY2726D</strain>
    </source>
</reference>
<name>A0A267MD51_9FIRM</name>
<protein>
    <recommendedName>
        <fullName evidence="8">Crp/Fnr family transcriptional regulator</fullName>
    </recommendedName>
</protein>
<dbReference type="EMBL" id="NIBG01000026">
    <property type="protein sequence ID" value="PAB57387.1"/>
    <property type="molecule type" value="Genomic_DNA"/>
</dbReference>
<keyword evidence="1" id="KW-0805">Transcription regulation</keyword>
<evidence type="ECO:0000256" key="3">
    <source>
        <dbReference type="ARBA" id="ARBA00023163"/>
    </source>
</evidence>
<dbReference type="InterPro" id="IPR000595">
    <property type="entry name" value="cNMP-bd_dom"/>
</dbReference>
<sequence length="245" mass="28034">MNLYRLNPISDSNFYILGGVIMSGNIDNFLIDIPTEELRKACPTLQVLEVDNKQYIYQEGELSSSIFFIIKGFVRQTRLSEQGDEVTTAFLGQGDIFGALQSLKSVEMEESAQAWPKAHIYSIRVDEFQNMIIHYPEIAWKIVQKISDQKQKIERRLQRIISQTVDVRVVETLCELVKLSSKPCTHGFSIELMMTQQELASFVGASRPVVSTILNKLKRQGLLNYVKDRICINDKALIEYSHLIQ</sequence>
<feature type="domain" description="HTH crp-type" evidence="5">
    <location>
        <begin position="163"/>
        <end position="236"/>
    </location>
</feature>
<evidence type="ECO:0000256" key="1">
    <source>
        <dbReference type="ARBA" id="ARBA00023015"/>
    </source>
</evidence>
<dbReference type="PROSITE" id="PS51063">
    <property type="entry name" value="HTH_CRP_2"/>
    <property type="match status" value="1"/>
</dbReference>
<dbReference type="GO" id="GO:0003700">
    <property type="term" value="F:DNA-binding transcription factor activity"/>
    <property type="evidence" value="ECO:0007669"/>
    <property type="project" value="TreeGrafter"/>
</dbReference>
<dbReference type="CDD" id="cd00038">
    <property type="entry name" value="CAP_ED"/>
    <property type="match status" value="1"/>
</dbReference>
<dbReference type="OrthoDB" id="9798104at2"/>
<evidence type="ECO:0000259" key="4">
    <source>
        <dbReference type="PROSITE" id="PS50042"/>
    </source>
</evidence>
<comment type="caution">
    <text evidence="6">The sequence shown here is derived from an EMBL/GenBank/DDBJ whole genome shotgun (WGS) entry which is preliminary data.</text>
</comment>
<dbReference type="SUPFAM" id="SSF51206">
    <property type="entry name" value="cAMP-binding domain-like"/>
    <property type="match status" value="1"/>
</dbReference>
<dbReference type="InterPro" id="IPR012318">
    <property type="entry name" value="HTH_CRP"/>
</dbReference>
<gene>
    <name evidence="6" type="ORF">CCE28_19005</name>
</gene>
<dbReference type="SMART" id="SM00419">
    <property type="entry name" value="HTH_CRP"/>
    <property type="match status" value="1"/>
</dbReference>
<dbReference type="AlphaFoldDB" id="A0A267MD51"/>
<accession>A0A267MD51</accession>
<organism evidence="6 7">
    <name type="scientific">Anaeromicrobium sediminis</name>
    <dbReference type="NCBI Taxonomy" id="1478221"/>
    <lineage>
        <taxon>Bacteria</taxon>
        <taxon>Bacillati</taxon>
        <taxon>Bacillota</taxon>
        <taxon>Clostridia</taxon>
        <taxon>Peptostreptococcales</taxon>
        <taxon>Thermotaleaceae</taxon>
        <taxon>Anaeromicrobium</taxon>
    </lineage>
</organism>
<dbReference type="SMART" id="SM00100">
    <property type="entry name" value="cNMP"/>
    <property type="match status" value="1"/>
</dbReference>
<keyword evidence="2" id="KW-0238">DNA-binding</keyword>
<dbReference type="Pfam" id="PF13545">
    <property type="entry name" value="HTH_Crp_2"/>
    <property type="match status" value="1"/>
</dbReference>
<evidence type="ECO:0000259" key="5">
    <source>
        <dbReference type="PROSITE" id="PS51063"/>
    </source>
</evidence>
<keyword evidence="7" id="KW-1185">Reference proteome</keyword>
<dbReference type="Gene3D" id="2.60.120.10">
    <property type="entry name" value="Jelly Rolls"/>
    <property type="match status" value="1"/>
</dbReference>
<evidence type="ECO:0000313" key="6">
    <source>
        <dbReference type="EMBL" id="PAB57387.1"/>
    </source>
</evidence>
<evidence type="ECO:0000256" key="2">
    <source>
        <dbReference type="ARBA" id="ARBA00023125"/>
    </source>
</evidence>
<feature type="domain" description="Cyclic nucleotide-binding" evidence="4">
    <location>
        <begin position="29"/>
        <end position="149"/>
    </location>
</feature>
<dbReference type="InterPro" id="IPR018490">
    <property type="entry name" value="cNMP-bd_dom_sf"/>
</dbReference>
<dbReference type="GO" id="GO:0005829">
    <property type="term" value="C:cytosol"/>
    <property type="evidence" value="ECO:0007669"/>
    <property type="project" value="TreeGrafter"/>
</dbReference>
<dbReference type="Gene3D" id="1.10.10.10">
    <property type="entry name" value="Winged helix-like DNA-binding domain superfamily/Winged helix DNA-binding domain"/>
    <property type="match status" value="1"/>
</dbReference>
<evidence type="ECO:0008006" key="8">
    <source>
        <dbReference type="Google" id="ProtNLM"/>
    </source>
</evidence>
<dbReference type="PANTHER" id="PTHR24567">
    <property type="entry name" value="CRP FAMILY TRANSCRIPTIONAL REGULATORY PROTEIN"/>
    <property type="match status" value="1"/>
</dbReference>
<dbReference type="InterPro" id="IPR036388">
    <property type="entry name" value="WH-like_DNA-bd_sf"/>
</dbReference>
<dbReference type="PANTHER" id="PTHR24567:SF26">
    <property type="entry name" value="REGULATORY PROTEIN YEIL"/>
    <property type="match status" value="1"/>
</dbReference>
<evidence type="ECO:0000313" key="7">
    <source>
        <dbReference type="Proteomes" id="UP000216024"/>
    </source>
</evidence>